<evidence type="ECO:0000256" key="1">
    <source>
        <dbReference type="ARBA" id="ARBA00023125"/>
    </source>
</evidence>
<evidence type="ECO:0000259" key="2">
    <source>
        <dbReference type="PROSITE" id="PS50977"/>
    </source>
</evidence>
<dbReference type="AlphaFoldDB" id="A0A644YW26"/>
<feature type="domain" description="HTH tetR-type" evidence="2">
    <location>
        <begin position="8"/>
        <end position="68"/>
    </location>
</feature>
<keyword evidence="1" id="KW-0238">DNA-binding</keyword>
<gene>
    <name evidence="3" type="ORF">SDC9_78609</name>
</gene>
<organism evidence="3">
    <name type="scientific">bioreactor metagenome</name>
    <dbReference type="NCBI Taxonomy" id="1076179"/>
    <lineage>
        <taxon>unclassified sequences</taxon>
        <taxon>metagenomes</taxon>
        <taxon>ecological metagenomes</taxon>
    </lineage>
</organism>
<dbReference type="InterPro" id="IPR001647">
    <property type="entry name" value="HTH_TetR"/>
</dbReference>
<evidence type="ECO:0000313" key="3">
    <source>
        <dbReference type="EMBL" id="MPM32051.1"/>
    </source>
</evidence>
<name>A0A644YW26_9ZZZZ</name>
<reference evidence="3" key="1">
    <citation type="submission" date="2019-08" db="EMBL/GenBank/DDBJ databases">
        <authorList>
            <person name="Kucharzyk K."/>
            <person name="Murdoch R.W."/>
            <person name="Higgins S."/>
            <person name="Loffler F."/>
        </authorList>
    </citation>
    <scope>NUCLEOTIDE SEQUENCE</scope>
</reference>
<accession>A0A644YW26</accession>
<dbReference type="PANTHER" id="PTHR43479">
    <property type="entry name" value="ACREF/ENVCD OPERON REPRESSOR-RELATED"/>
    <property type="match status" value="1"/>
</dbReference>
<dbReference type="PANTHER" id="PTHR43479:SF7">
    <property type="entry name" value="TETR-FAMILY TRANSCRIPTIONAL REGULATOR"/>
    <property type="match status" value="1"/>
</dbReference>
<comment type="caution">
    <text evidence="3">The sequence shown here is derived from an EMBL/GenBank/DDBJ whole genome shotgun (WGS) entry which is preliminary data.</text>
</comment>
<dbReference type="Gene3D" id="1.10.357.10">
    <property type="entry name" value="Tetracycline Repressor, domain 2"/>
    <property type="match status" value="1"/>
</dbReference>
<dbReference type="PROSITE" id="PS50977">
    <property type="entry name" value="HTH_TETR_2"/>
    <property type="match status" value="1"/>
</dbReference>
<sequence>MKEDLRVVKTKRNIKSEMMELLQKKPVEKITVTELASHAFINKGTFYHHYSDIYDLYHELVSDFIENSIGSLDYYEEFFIEPERFLQKFLRDFRENDIKKTFPFYHEGTHSLFLPYYVTEVLLNRLMSVNYVDNTIENRVKVQCCITAITATRSHFDERYNNIIIQVVSKMIHSIFPKDKN</sequence>
<dbReference type="GO" id="GO:0003677">
    <property type="term" value="F:DNA binding"/>
    <property type="evidence" value="ECO:0007669"/>
    <property type="project" value="UniProtKB-KW"/>
</dbReference>
<proteinExistence type="predicted"/>
<dbReference type="InterPro" id="IPR009057">
    <property type="entry name" value="Homeodomain-like_sf"/>
</dbReference>
<dbReference type="Pfam" id="PF00440">
    <property type="entry name" value="TetR_N"/>
    <property type="match status" value="1"/>
</dbReference>
<dbReference type="InterPro" id="IPR050624">
    <property type="entry name" value="HTH-type_Tx_Regulator"/>
</dbReference>
<dbReference type="EMBL" id="VSSQ01006251">
    <property type="protein sequence ID" value="MPM32051.1"/>
    <property type="molecule type" value="Genomic_DNA"/>
</dbReference>
<dbReference type="SUPFAM" id="SSF46689">
    <property type="entry name" value="Homeodomain-like"/>
    <property type="match status" value="1"/>
</dbReference>
<protein>
    <recommendedName>
        <fullName evidence="2">HTH tetR-type domain-containing protein</fullName>
    </recommendedName>
</protein>